<dbReference type="AlphaFoldDB" id="A0AAD8BHN3"/>
<dbReference type="Gene3D" id="1.10.565.10">
    <property type="entry name" value="Retinoid X Receptor"/>
    <property type="match status" value="1"/>
</dbReference>
<evidence type="ECO:0000256" key="10">
    <source>
        <dbReference type="ARBA" id="ARBA00023242"/>
    </source>
</evidence>
<evidence type="ECO:0000256" key="7">
    <source>
        <dbReference type="ARBA" id="ARBA00023125"/>
    </source>
</evidence>
<dbReference type="InterPro" id="IPR035500">
    <property type="entry name" value="NHR-like_dom_sf"/>
</dbReference>
<evidence type="ECO:0000256" key="2">
    <source>
        <dbReference type="ARBA" id="ARBA00008092"/>
    </source>
</evidence>
<evidence type="ECO:0000256" key="1">
    <source>
        <dbReference type="ARBA" id="ARBA00004123"/>
    </source>
</evidence>
<accession>A0AAD8BHN3</accession>
<dbReference type="InterPro" id="IPR001628">
    <property type="entry name" value="Znf_hrmn_rcpt"/>
</dbReference>
<dbReference type="InterPro" id="IPR013088">
    <property type="entry name" value="Znf_NHR/GATA"/>
</dbReference>
<dbReference type="PROSITE" id="PS51030">
    <property type="entry name" value="NUCLEAR_REC_DBD_2"/>
    <property type="match status" value="1"/>
</dbReference>
<name>A0AAD8BHN3_BIOPF</name>
<keyword evidence="7" id="KW-0238">DNA-binding</keyword>
<dbReference type="InterPro" id="IPR001728">
    <property type="entry name" value="ThyrH_rcpt"/>
</dbReference>
<evidence type="ECO:0000256" key="11">
    <source>
        <dbReference type="SAM" id="MobiDB-lite"/>
    </source>
</evidence>
<dbReference type="Pfam" id="PF00104">
    <property type="entry name" value="Hormone_recep"/>
    <property type="match status" value="1"/>
</dbReference>
<feature type="compositionally biased region" description="Polar residues" evidence="11">
    <location>
        <begin position="123"/>
        <end position="135"/>
    </location>
</feature>
<dbReference type="Pfam" id="PF00105">
    <property type="entry name" value="zf-C4"/>
    <property type="match status" value="2"/>
</dbReference>
<keyword evidence="5" id="KW-0862">Zinc</keyword>
<dbReference type="InterPro" id="IPR000536">
    <property type="entry name" value="Nucl_hrmn_rcpt_lig-bd"/>
</dbReference>
<dbReference type="GO" id="GO:0008270">
    <property type="term" value="F:zinc ion binding"/>
    <property type="evidence" value="ECO:0007669"/>
    <property type="project" value="UniProtKB-KW"/>
</dbReference>
<evidence type="ECO:0000313" key="15">
    <source>
        <dbReference type="Proteomes" id="UP001233172"/>
    </source>
</evidence>
<reference evidence="14" key="2">
    <citation type="submission" date="2023-04" db="EMBL/GenBank/DDBJ databases">
        <authorList>
            <person name="Bu L."/>
            <person name="Lu L."/>
            <person name="Laidemitt M.R."/>
            <person name="Zhang S.M."/>
            <person name="Mutuku M."/>
            <person name="Mkoji G."/>
            <person name="Steinauer M."/>
            <person name="Loker E.S."/>
        </authorList>
    </citation>
    <scope>NUCLEOTIDE SEQUENCE</scope>
    <source>
        <strain evidence="14">KasaAsao</strain>
        <tissue evidence="14">Whole Snail</tissue>
    </source>
</reference>
<dbReference type="PRINTS" id="PR00546">
    <property type="entry name" value="THYROIDHORMR"/>
</dbReference>
<gene>
    <name evidence="14" type="ORF">Bpfe_015857</name>
</gene>
<evidence type="ECO:0000256" key="6">
    <source>
        <dbReference type="ARBA" id="ARBA00023015"/>
    </source>
</evidence>
<keyword evidence="9" id="KW-0675">Receptor</keyword>
<dbReference type="PRINTS" id="PR00398">
    <property type="entry name" value="STRDHORMONER"/>
</dbReference>
<sequence>MDSNGPGSSTPCGQGPSFNILSSAVSSSSLRSPMTAANMSAGSSGSSLVAHENPRRVTYMAAECSGYNLPTERPSARGCASMLASQVGQTVPSEEEQSVGVYGLPSSTTSPDQISHAPVREASSPSERPSTTQGHSSKDNFDDDKIQQAADSNSSKQPFIPCKVCGDKASGYHYGVTSCEGCKVSSSILTCELNLERGATWPKLCSGTGVPLIVASSSTAVHIRQCCSCIVRCEDWRYETANVSMSGGENDVVVVVQGFFRRSIQKQIEYRCLREGKCMVIRLNRNRCQYCRFKKCLAVGMSRDSVRYGRVPKRSKGQEEQSVSSSDSSQDQSALESKQLAIYDVILSISQAHHAHCAITEDKSKNIVKRHATLMTKIQLPTGRLQFTNEEIEMHRLLMWQQLAALVTPSIHSVVEFSKRVPNFPDLSQDDQLILIKTGFFEIWLARMSRMILKEENIIVFEDGSCITRQELAVVYTPDFVTLIFEVASGFNLLNLNDTEIGLFTGIVLATSDRQGLSDSQSVERIQDRLVEALKLQVSRNHSTEENLFPSIIMKLPELRTLGSQHNDLLRWYRMQWHRSNVPQLFAEIYDIPMKV</sequence>
<feature type="region of interest" description="Disordered" evidence="11">
    <location>
        <begin position="25"/>
        <end position="49"/>
    </location>
</feature>
<organism evidence="14 15">
    <name type="scientific">Biomphalaria pfeifferi</name>
    <name type="common">Bloodfluke planorb</name>
    <name type="synonym">Freshwater snail</name>
    <dbReference type="NCBI Taxonomy" id="112525"/>
    <lineage>
        <taxon>Eukaryota</taxon>
        <taxon>Metazoa</taxon>
        <taxon>Spiralia</taxon>
        <taxon>Lophotrochozoa</taxon>
        <taxon>Mollusca</taxon>
        <taxon>Gastropoda</taxon>
        <taxon>Heterobranchia</taxon>
        <taxon>Euthyneura</taxon>
        <taxon>Panpulmonata</taxon>
        <taxon>Hygrophila</taxon>
        <taxon>Lymnaeoidea</taxon>
        <taxon>Planorbidae</taxon>
        <taxon>Biomphalaria</taxon>
    </lineage>
</organism>
<dbReference type="PRINTS" id="PR00047">
    <property type="entry name" value="STROIDFINGER"/>
</dbReference>
<dbReference type="PANTHER" id="PTHR45805:SF10">
    <property type="entry name" value="ECDYSONE-INDUCED PROTEIN 78C"/>
    <property type="match status" value="1"/>
</dbReference>
<evidence type="ECO:0000256" key="9">
    <source>
        <dbReference type="ARBA" id="ARBA00023170"/>
    </source>
</evidence>
<dbReference type="Gene3D" id="3.30.50.10">
    <property type="entry name" value="Erythroid Transcription Factor GATA-1, subunit A"/>
    <property type="match status" value="1"/>
</dbReference>
<evidence type="ECO:0000256" key="3">
    <source>
        <dbReference type="ARBA" id="ARBA00022723"/>
    </source>
</evidence>
<evidence type="ECO:0000313" key="14">
    <source>
        <dbReference type="EMBL" id="KAK0054760.1"/>
    </source>
</evidence>
<keyword evidence="6" id="KW-0805">Transcription regulation</keyword>
<dbReference type="PROSITE" id="PS51843">
    <property type="entry name" value="NR_LBD"/>
    <property type="match status" value="1"/>
</dbReference>
<keyword evidence="8" id="KW-0804">Transcription</keyword>
<dbReference type="SUPFAM" id="SSF48508">
    <property type="entry name" value="Nuclear receptor ligand-binding domain"/>
    <property type="match status" value="1"/>
</dbReference>
<dbReference type="Proteomes" id="UP001233172">
    <property type="component" value="Unassembled WGS sequence"/>
</dbReference>
<keyword evidence="3" id="KW-0479">Metal-binding</keyword>
<dbReference type="GO" id="GO:0005634">
    <property type="term" value="C:nucleus"/>
    <property type="evidence" value="ECO:0007669"/>
    <property type="project" value="UniProtKB-SubCell"/>
</dbReference>
<keyword evidence="15" id="KW-1185">Reference proteome</keyword>
<dbReference type="PANTHER" id="PTHR45805">
    <property type="entry name" value="NUCLEAR HORMONE RECEPTOR HR3-RELATED"/>
    <property type="match status" value="1"/>
</dbReference>
<evidence type="ECO:0000256" key="4">
    <source>
        <dbReference type="ARBA" id="ARBA00022771"/>
    </source>
</evidence>
<keyword evidence="10" id="KW-0539">Nucleus</keyword>
<dbReference type="GO" id="GO:0043565">
    <property type="term" value="F:sequence-specific DNA binding"/>
    <property type="evidence" value="ECO:0007669"/>
    <property type="project" value="InterPro"/>
</dbReference>
<dbReference type="SMART" id="SM00430">
    <property type="entry name" value="HOLI"/>
    <property type="match status" value="1"/>
</dbReference>
<proteinExistence type="inferred from homology"/>
<feature type="region of interest" description="Disordered" evidence="11">
    <location>
        <begin position="88"/>
        <end position="143"/>
    </location>
</feature>
<dbReference type="SUPFAM" id="SSF57716">
    <property type="entry name" value="Glucocorticoid receptor-like (DNA-binding domain)"/>
    <property type="match status" value="1"/>
</dbReference>
<comment type="similarity">
    <text evidence="2">Belongs to the nuclear hormone receptor family. NR1 subfamily.</text>
</comment>
<evidence type="ECO:0000259" key="13">
    <source>
        <dbReference type="PROSITE" id="PS51843"/>
    </source>
</evidence>
<dbReference type="SMART" id="SM00399">
    <property type="entry name" value="ZnF_C4"/>
    <property type="match status" value="1"/>
</dbReference>
<feature type="domain" description="Nuclear receptor" evidence="12">
    <location>
        <begin position="223"/>
        <end position="308"/>
    </location>
</feature>
<keyword evidence="4" id="KW-0863">Zinc-finger</keyword>
<dbReference type="GO" id="GO:0004879">
    <property type="term" value="F:nuclear receptor activity"/>
    <property type="evidence" value="ECO:0007669"/>
    <property type="project" value="InterPro"/>
</dbReference>
<comment type="subcellular location">
    <subcellularLocation>
        <location evidence="1">Nucleus</location>
    </subcellularLocation>
</comment>
<feature type="domain" description="NR LBD" evidence="13">
    <location>
        <begin position="359"/>
        <end position="592"/>
    </location>
</feature>
<dbReference type="EMBL" id="JASAOG010000075">
    <property type="protein sequence ID" value="KAK0054760.1"/>
    <property type="molecule type" value="Genomic_DNA"/>
</dbReference>
<comment type="caution">
    <text evidence="14">The sequence shown here is derived from an EMBL/GenBank/DDBJ whole genome shotgun (WGS) entry which is preliminary data.</text>
</comment>
<evidence type="ECO:0000256" key="5">
    <source>
        <dbReference type="ARBA" id="ARBA00022833"/>
    </source>
</evidence>
<evidence type="ECO:0000256" key="8">
    <source>
        <dbReference type="ARBA" id="ARBA00023163"/>
    </source>
</evidence>
<feature type="region of interest" description="Disordered" evidence="11">
    <location>
        <begin position="309"/>
        <end position="332"/>
    </location>
</feature>
<dbReference type="InterPro" id="IPR001723">
    <property type="entry name" value="Nuclear_hrmn_rcpt"/>
</dbReference>
<reference evidence="14" key="1">
    <citation type="journal article" date="2023" name="PLoS Negl. Trop. Dis.">
        <title>A genome sequence for Biomphalaria pfeifferi, the major vector snail for the human-infecting parasite Schistosoma mansoni.</title>
        <authorList>
            <person name="Bu L."/>
            <person name="Lu L."/>
            <person name="Laidemitt M.R."/>
            <person name="Zhang S.M."/>
            <person name="Mutuku M."/>
            <person name="Mkoji G."/>
            <person name="Steinauer M."/>
            <person name="Loker E.S."/>
        </authorList>
    </citation>
    <scope>NUCLEOTIDE SEQUENCE</scope>
    <source>
        <strain evidence="14">KasaAsao</strain>
    </source>
</reference>
<protein>
    <submittedName>
        <fullName evidence="14">Ecdysone-induced protein 78C</fullName>
    </submittedName>
</protein>
<feature type="compositionally biased region" description="Low complexity" evidence="11">
    <location>
        <begin position="320"/>
        <end position="332"/>
    </location>
</feature>
<evidence type="ECO:0000259" key="12">
    <source>
        <dbReference type="PROSITE" id="PS51030"/>
    </source>
</evidence>